<dbReference type="EMBL" id="JADNYJ010000312">
    <property type="protein sequence ID" value="KAF8871333.1"/>
    <property type="molecule type" value="Genomic_DNA"/>
</dbReference>
<feature type="region of interest" description="Disordered" evidence="1">
    <location>
        <begin position="143"/>
        <end position="185"/>
    </location>
</feature>
<dbReference type="Proteomes" id="UP000724874">
    <property type="component" value="Unassembled WGS sequence"/>
</dbReference>
<feature type="compositionally biased region" description="Polar residues" evidence="1">
    <location>
        <begin position="153"/>
        <end position="164"/>
    </location>
</feature>
<organism evidence="2 3">
    <name type="scientific">Gymnopilus junonius</name>
    <name type="common">Spectacular rustgill mushroom</name>
    <name type="synonym">Gymnopilus spectabilis subsp. junonius</name>
    <dbReference type="NCBI Taxonomy" id="109634"/>
    <lineage>
        <taxon>Eukaryota</taxon>
        <taxon>Fungi</taxon>
        <taxon>Dikarya</taxon>
        <taxon>Basidiomycota</taxon>
        <taxon>Agaricomycotina</taxon>
        <taxon>Agaricomycetes</taxon>
        <taxon>Agaricomycetidae</taxon>
        <taxon>Agaricales</taxon>
        <taxon>Agaricineae</taxon>
        <taxon>Hymenogastraceae</taxon>
        <taxon>Gymnopilus</taxon>
    </lineage>
</organism>
<name>A0A9P5TGB4_GYMJU</name>
<sequence>MLGTPQQKVKECSLEVIESSQLSELELTMPPSTPLKTVCSHYAKAWVTTGSAPAEAFHKPTIVIPKVSNISNIKSEEKDEEVSTESSSTAWQLPSEPAIPRHERLNHYLNMYENMVNDTPFELDRLKYLQWLKAVKEREKAEQEKARIEPLESTHTQTSNTPLSSPKLCPLKSKPHSPFSQSLPPSEDALEALHLPEDFIDAWL</sequence>
<feature type="compositionally biased region" description="Basic and acidic residues" evidence="1">
    <location>
        <begin position="143"/>
        <end position="152"/>
    </location>
</feature>
<proteinExistence type="predicted"/>
<dbReference type="AlphaFoldDB" id="A0A9P5TGB4"/>
<keyword evidence="3" id="KW-1185">Reference proteome</keyword>
<evidence type="ECO:0000313" key="2">
    <source>
        <dbReference type="EMBL" id="KAF8871333.1"/>
    </source>
</evidence>
<reference evidence="2" key="1">
    <citation type="submission" date="2020-11" db="EMBL/GenBank/DDBJ databases">
        <authorList>
            <consortium name="DOE Joint Genome Institute"/>
            <person name="Ahrendt S."/>
            <person name="Riley R."/>
            <person name="Andreopoulos W."/>
            <person name="LaButti K."/>
            <person name="Pangilinan J."/>
            <person name="Ruiz-duenas F.J."/>
            <person name="Barrasa J.M."/>
            <person name="Sanchez-Garcia M."/>
            <person name="Camarero S."/>
            <person name="Miyauchi S."/>
            <person name="Serrano A."/>
            <person name="Linde D."/>
            <person name="Babiker R."/>
            <person name="Drula E."/>
            <person name="Ayuso-Fernandez I."/>
            <person name="Pacheco R."/>
            <person name="Padilla G."/>
            <person name="Ferreira P."/>
            <person name="Barriuso J."/>
            <person name="Kellner H."/>
            <person name="Castanera R."/>
            <person name="Alfaro M."/>
            <person name="Ramirez L."/>
            <person name="Pisabarro A.G."/>
            <person name="Kuo A."/>
            <person name="Tritt A."/>
            <person name="Lipzen A."/>
            <person name="He G."/>
            <person name="Yan M."/>
            <person name="Ng V."/>
            <person name="Cullen D."/>
            <person name="Martin F."/>
            <person name="Rosso M.-N."/>
            <person name="Henrissat B."/>
            <person name="Hibbett D."/>
            <person name="Martinez A.T."/>
            <person name="Grigoriev I.V."/>
        </authorList>
    </citation>
    <scope>NUCLEOTIDE SEQUENCE</scope>
    <source>
        <strain evidence="2">AH 44721</strain>
    </source>
</reference>
<protein>
    <submittedName>
        <fullName evidence="2">Uncharacterized protein</fullName>
    </submittedName>
</protein>
<gene>
    <name evidence="2" type="ORF">CPB84DRAFT_1855066</name>
</gene>
<comment type="caution">
    <text evidence="2">The sequence shown here is derived from an EMBL/GenBank/DDBJ whole genome shotgun (WGS) entry which is preliminary data.</text>
</comment>
<accession>A0A9P5TGB4</accession>
<evidence type="ECO:0000256" key="1">
    <source>
        <dbReference type="SAM" id="MobiDB-lite"/>
    </source>
</evidence>
<evidence type="ECO:0000313" key="3">
    <source>
        <dbReference type="Proteomes" id="UP000724874"/>
    </source>
</evidence>